<protein>
    <recommendedName>
        <fullName evidence="4">FIST domain-containing protein</fullName>
    </recommendedName>
</protein>
<accession>A0A1Y2BLB0</accession>
<dbReference type="AlphaFoldDB" id="A0A1Y2BLB0"/>
<evidence type="ECO:0000313" key="3">
    <source>
        <dbReference type="Proteomes" id="UP000193986"/>
    </source>
</evidence>
<gene>
    <name evidence="2" type="ORF">BCR39DRAFT_510672</name>
</gene>
<dbReference type="Proteomes" id="UP000193986">
    <property type="component" value="Unassembled WGS sequence"/>
</dbReference>
<sequence>MLKRLYSTTTRSSLSSGILAQTLYSPTVASLTSFLTNSPRIPPSTSRSGSTSTSTLYLLSTSLESLPTLIPILQSHLISSDASYRSESIGSFSTCPPGCEPTLSILTVPTLKVFRTSLSGRPPAQVGRYQRPFNPSETGEGKKGREEDKKGSEIGEGSDFGFGKGNNEGWDGFWRAERGIERMEELEGIDAKGFLLLCDGTPRPVLDSISEMYPGMSSLGLITAPTPFLTGRPHTLIHNKDVFSTGTLGLALPFPLSTDTSYGLEQLDEPCSITSAQGNMLLKLSTTNPNPTQILISAIQRRTGGTLSKEEDFFLALLSPDDSKIQRAVKILSGDPSRGAISLEMEEPLLVGQRIQFMHRPQSTGDLTPKQGQITFAALRKSDNLDSIPLQGTPRVQDGFLACSEDGFINNSSICTVPGATCSWTFQ</sequence>
<keyword evidence="3" id="KW-1185">Reference proteome</keyword>
<evidence type="ECO:0000256" key="1">
    <source>
        <dbReference type="SAM" id="MobiDB-lite"/>
    </source>
</evidence>
<dbReference type="InParanoid" id="A0A1Y2BLB0"/>
<proteinExistence type="predicted"/>
<reference evidence="2 3" key="1">
    <citation type="submission" date="2016-07" db="EMBL/GenBank/DDBJ databases">
        <title>Pervasive Adenine N6-methylation of Active Genes in Fungi.</title>
        <authorList>
            <consortium name="DOE Joint Genome Institute"/>
            <person name="Mondo S.J."/>
            <person name="Dannebaum R.O."/>
            <person name="Kuo R.C."/>
            <person name="Labutti K."/>
            <person name="Haridas S."/>
            <person name="Kuo A."/>
            <person name="Salamov A."/>
            <person name="Ahrendt S.R."/>
            <person name="Lipzen A."/>
            <person name="Sullivan W."/>
            <person name="Andreopoulos W.B."/>
            <person name="Clum A."/>
            <person name="Lindquist E."/>
            <person name="Daum C."/>
            <person name="Ramamoorthy G.K."/>
            <person name="Gryganskyi A."/>
            <person name="Culley D."/>
            <person name="Magnuson J.K."/>
            <person name="James T.Y."/>
            <person name="O'Malley M.A."/>
            <person name="Stajich J.E."/>
            <person name="Spatafora J.W."/>
            <person name="Visel A."/>
            <person name="Grigoriev I.V."/>
        </authorList>
    </citation>
    <scope>NUCLEOTIDE SEQUENCE [LARGE SCALE GENOMIC DNA]</scope>
    <source>
        <strain evidence="2 3">68-887.2</strain>
    </source>
</reference>
<evidence type="ECO:0008006" key="4">
    <source>
        <dbReference type="Google" id="ProtNLM"/>
    </source>
</evidence>
<comment type="caution">
    <text evidence="2">The sequence shown here is derived from an EMBL/GenBank/DDBJ whole genome shotgun (WGS) entry which is preliminary data.</text>
</comment>
<evidence type="ECO:0000313" key="2">
    <source>
        <dbReference type="EMBL" id="ORY35549.1"/>
    </source>
</evidence>
<name>A0A1Y2BLB0_9TREE</name>
<organism evidence="2 3">
    <name type="scientific">Naematelia encephala</name>
    <dbReference type="NCBI Taxonomy" id="71784"/>
    <lineage>
        <taxon>Eukaryota</taxon>
        <taxon>Fungi</taxon>
        <taxon>Dikarya</taxon>
        <taxon>Basidiomycota</taxon>
        <taxon>Agaricomycotina</taxon>
        <taxon>Tremellomycetes</taxon>
        <taxon>Tremellales</taxon>
        <taxon>Naemateliaceae</taxon>
        <taxon>Naematelia</taxon>
    </lineage>
</organism>
<dbReference type="OrthoDB" id="10251508at2759"/>
<feature type="region of interest" description="Disordered" evidence="1">
    <location>
        <begin position="124"/>
        <end position="165"/>
    </location>
</feature>
<feature type="compositionally biased region" description="Basic and acidic residues" evidence="1">
    <location>
        <begin position="139"/>
        <end position="153"/>
    </location>
</feature>
<dbReference type="EMBL" id="MCFC01000001">
    <property type="protein sequence ID" value="ORY35549.1"/>
    <property type="molecule type" value="Genomic_DNA"/>
</dbReference>